<dbReference type="InterPro" id="IPR035901">
    <property type="entry name" value="GIY-YIG_endonuc_sf"/>
</dbReference>
<evidence type="ECO:0000313" key="2">
    <source>
        <dbReference type="EMBL" id="ABT15756.1"/>
    </source>
</evidence>
<dbReference type="InterPro" id="IPR000305">
    <property type="entry name" value="GIY-YIG_endonuc"/>
</dbReference>
<dbReference type="CDD" id="cd10443">
    <property type="entry name" value="GIY-YIG_HE_Tlr8p_PBC-V_like"/>
    <property type="match status" value="1"/>
</dbReference>
<dbReference type="KEGG" id="vg:5364507"/>
<evidence type="ECO:0000313" key="3">
    <source>
        <dbReference type="Proteomes" id="UP000204095"/>
    </source>
</evidence>
<dbReference type="SUPFAM" id="SSF82771">
    <property type="entry name" value="GIY-YIG endonuclease"/>
    <property type="match status" value="1"/>
</dbReference>
<dbReference type="SMART" id="SM00465">
    <property type="entry name" value="GIYc"/>
    <property type="match status" value="1"/>
</dbReference>
<reference evidence="2 3" key="1">
    <citation type="journal article" date="2007" name="Virology">
        <title>Sequence and annotation of the 314-kb MT325 and the 321-kb FR483 viruses that infect Chlorella Pbi.</title>
        <authorList>
            <person name="Fitzgerald L.A."/>
            <person name="Graves M.V."/>
            <person name="Li X."/>
            <person name="Feldblyum T."/>
            <person name="Hartigan J."/>
            <person name="Van Etten J.L."/>
        </authorList>
    </citation>
    <scope>NUCLEOTIDE SEQUENCE [LARGE SCALE GENOMIC DNA]</scope>
    <source>
        <strain evidence="2 3">FR483</strain>
    </source>
</reference>
<gene>
    <name evidence="2" type="primary">N471L</name>
    <name evidence="2" type="ORF">FR483_N471L</name>
</gene>
<evidence type="ECO:0000259" key="1">
    <source>
        <dbReference type="PROSITE" id="PS50164"/>
    </source>
</evidence>
<proteinExistence type="predicted"/>
<dbReference type="EMBL" id="DQ890022">
    <property type="protein sequence ID" value="ABT15756.1"/>
    <property type="molecule type" value="Genomic_DNA"/>
</dbReference>
<sequence length="293" mass="35079">MYTRMCFVHYDGRWQGPNLFDEEHRHLYSIYTLTCREKTYVGQTCCTKNRFKKHRSKSSTECRFIHNIIEKYGWSSVTVSIIETELTKKEADDAEEYYIYTFDTLAPNGYNLTTGGSSTFMSEETRKCWEEAMEQLRNDPEYREKHLEGIRKVNEDPEFVEKRKDGTTKYWEDEENRNKESDRRKQQWQDEDYRKKMIEAMNTDDVKQKKSDITKTLWQDEKYVEKVKEKQAKAMLKLRKFTDEKFLEANTRLNGKIPLLAAEFDVSITTIKEHRKRLGLCRPRKIPETSVKS</sequence>
<dbReference type="Proteomes" id="UP000204095">
    <property type="component" value="Segment"/>
</dbReference>
<dbReference type="PROSITE" id="PS50164">
    <property type="entry name" value="GIY_YIG"/>
    <property type="match status" value="1"/>
</dbReference>
<dbReference type="OrthoDB" id="34115at10239"/>
<dbReference type="GeneID" id="5364507"/>
<protein>
    <submittedName>
        <fullName evidence="2">Uncharacterized protein N471L</fullName>
    </submittedName>
</protein>
<feature type="domain" description="GIY-YIG" evidence="1">
    <location>
        <begin position="26"/>
        <end position="112"/>
    </location>
</feature>
<dbReference type="RefSeq" id="YP_001426103.1">
    <property type="nucleotide sequence ID" value="NC_008603.1"/>
</dbReference>
<dbReference type="Pfam" id="PF01541">
    <property type="entry name" value="GIY-YIG"/>
    <property type="match status" value="1"/>
</dbReference>
<organismHost>
    <name type="scientific">Paramecium bursaria</name>
    <dbReference type="NCBI Taxonomy" id="74790"/>
</organismHost>
<accession>A7J7H5</accession>
<name>A7J7H5_PBCVF</name>
<organism evidence="2 3">
    <name type="scientific">Paramecium bursaria Chlorella virus FR483</name>
    <name type="common">PBCV-FR483</name>
    <dbReference type="NCBI Taxonomy" id="399781"/>
    <lineage>
        <taxon>Viruses</taxon>
        <taxon>Varidnaviria</taxon>
        <taxon>Bamfordvirae</taxon>
        <taxon>Nucleocytoviricota</taxon>
        <taxon>Megaviricetes</taxon>
        <taxon>Algavirales</taxon>
        <taxon>Phycodnaviridae</taxon>
        <taxon>Chlorovirus</taxon>
        <taxon>Chlorovirus conductrix</taxon>
        <taxon>Paramecium bursaria Chlorella virus A1</taxon>
    </lineage>
</organism>
<dbReference type="Gene3D" id="3.40.1440.10">
    <property type="entry name" value="GIY-YIG endonuclease"/>
    <property type="match status" value="1"/>
</dbReference>